<name>A0A0D2AUS4_9EURO</name>
<keyword evidence="10 11" id="KW-0472">Membrane</keyword>
<dbReference type="PROSITE" id="PS00154">
    <property type="entry name" value="ATPASE_E1_E2"/>
    <property type="match status" value="1"/>
</dbReference>
<dbReference type="EMBL" id="KN847500">
    <property type="protein sequence ID" value="KIW10478.1"/>
    <property type="molecule type" value="Genomic_DNA"/>
</dbReference>
<dbReference type="InterPro" id="IPR018303">
    <property type="entry name" value="ATPase_P-typ_P_site"/>
</dbReference>
<keyword evidence="3 11" id="KW-0812">Transmembrane</keyword>
<dbReference type="PROSITE" id="PS01047">
    <property type="entry name" value="HMA_1"/>
    <property type="match status" value="3"/>
</dbReference>
<dbReference type="CDD" id="cd00371">
    <property type="entry name" value="HMA"/>
    <property type="match status" value="3"/>
</dbReference>
<dbReference type="GO" id="GO:0043682">
    <property type="term" value="F:P-type divalent copper transporter activity"/>
    <property type="evidence" value="ECO:0007669"/>
    <property type="project" value="TreeGrafter"/>
</dbReference>
<keyword evidence="8 11" id="KW-1133">Transmembrane helix</keyword>
<feature type="transmembrane region" description="Helical" evidence="11">
    <location>
        <begin position="1207"/>
        <end position="1229"/>
    </location>
</feature>
<dbReference type="VEuPathDB" id="FungiDB:PV08_11442"/>
<evidence type="ECO:0000256" key="6">
    <source>
        <dbReference type="ARBA" id="ARBA00022842"/>
    </source>
</evidence>
<keyword evidence="7" id="KW-1278">Translocase</keyword>
<evidence type="ECO:0000313" key="13">
    <source>
        <dbReference type="EMBL" id="KIW10478.1"/>
    </source>
</evidence>
<dbReference type="SUPFAM" id="SSF81660">
    <property type="entry name" value="Metal cation-transporting ATPase, ATP-binding domain N"/>
    <property type="match status" value="1"/>
</dbReference>
<dbReference type="InterPro" id="IPR036163">
    <property type="entry name" value="HMA_dom_sf"/>
</dbReference>
<dbReference type="GO" id="GO:0005524">
    <property type="term" value="F:ATP binding"/>
    <property type="evidence" value="ECO:0007669"/>
    <property type="project" value="InterPro"/>
</dbReference>
<dbReference type="PRINTS" id="PR00120">
    <property type="entry name" value="HATPASE"/>
</dbReference>
<dbReference type="InterPro" id="IPR001757">
    <property type="entry name" value="P_typ_ATPase"/>
</dbReference>
<dbReference type="STRING" id="91928.A0A0D2AUS4"/>
<dbReference type="InterPro" id="IPR044492">
    <property type="entry name" value="P_typ_ATPase_HD_dom"/>
</dbReference>
<gene>
    <name evidence="13" type="ORF">PV08_11442</name>
</gene>
<feature type="transmembrane region" description="Helical" evidence="11">
    <location>
        <begin position="498"/>
        <end position="518"/>
    </location>
</feature>
<dbReference type="PROSITE" id="PS50846">
    <property type="entry name" value="HMA_2"/>
    <property type="match status" value="3"/>
</dbReference>
<dbReference type="FunFam" id="2.70.150.10:FF:000068">
    <property type="entry name" value="Copper resistance-associated P-type ATPase"/>
    <property type="match status" value="1"/>
</dbReference>
<dbReference type="Pfam" id="PF00702">
    <property type="entry name" value="Hydrolase"/>
    <property type="match status" value="1"/>
</dbReference>
<dbReference type="InterPro" id="IPR017969">
    <property type="entry name" value="Heavy-metal-associated_CS"/>
</dbReference>
<dbReference type="InterPro" id="IPR023298">
    <property type="entry name" value="ATPase_P-typ_TM_dom_sf"/>
</dbReference>
<dbReference type="PRINTS" id="PR00119">
    <property type="entry name" value="CATATPASE"/>
</dbReference>
<feature type="domain" description="HMA" evidence="12">
    <location>
        <begin position="267"/>
        <end position="332"/>
    </location>
</feature>
<evidence type="ECO:0000256" key="1">
    <source>
        <dbReference type="ARBA" id="ARBA00004127"/>
    </source>
</evidence>
<keyword evidence="5" id="KW-0677">Repeat</keyword>
<dbReference type="HOGENOM" id="CLU_001771_0_2_1"/>
<evidence type="ECO:0000256" key="3">
    <source>
        <dbReference type="ARBA" id="ARBA00022692"/>
    </source>
</evidence>
<dbReference type="GO" id="GO:0005507">
    <property type="term" value="F:copper ion binding"/>
    <property type="evidence" value="ECO:0007669"/>
    <property type="project" value="InterPro"/>
</dbReference>
<feature type="transmembrane region" description="Helical" evidence="11">
    <location>
        <begin position="583"/>
        <end position="600"/>
    </location>
</feature>
<reference evidence="13 14" key="1">
    <citation type="submission" date="2015-01" db="EMBL/GenBank/DDBJ databases">
        <title>The Genome Sequence of Exophiala spinifera CBS89968.</title>
        <authorList>
            <consortium name="The Broad Institute Genomics Platform"/>
            <person name="Cuomo C."/>
            <person name="de Hoog S."/>
            <person name="Gorbushina A."/>
            <person name="Stielow B."/>
            <person name="Teixiera M."/>
            <person name="Abouelleil A."/>
            <person name="Chapman S.B."/>
            <person name="Priest M."/>
            <person name="Young S.K."/>
            <person name="Wortman J."/>
            <person name="Nusbaum C."/>
            <person name="Birren B."/>
        </authorList>
    </citation>
    <scope>NUCLEOTIDE SEQUENCE [LARGE SCALE GENOMIC DNA]</scope>
    <source>
        <strain evidence="13 14">CBS 89968</strain>
    </source>
</reference>
<feature type="domain" description="HMA" evidence="12">
    <location>
        <begin position="3"/>
        <end position="68"/>
    </location>
</feature>
<dbReference type="NCBIfam" id="TIGR00003">
    <property type="entry name" value="copper ion binding protein"/>
    <property type="match status" value="1"/>
</dbReference>
<dbReference type="GeneID" id="27338525"/>
<evidence type="ECO:0000259" key="12">
    <source>
        <dbReference type="PROSITE" id="PS50846"/>
    </source>
</evidence>
<keyword evidence="9" id="KW-0186">Copper</keyword>
<dbReference type="SFLD" id="SFLDF00027">
    <property type="entry name" value="p-type_atpase"/>
    <property type="match status" value="1"/>
</dbReference>
<dbReference type="Pfam" id="PF00403">
    <property type="entry name" value="HMA"/>
    <property type="match status" value="3"/>
</dbReference>
<proteinExistence type="inferred from homology"/>
<feature type="domain" description="HMA" evidence="12">
    <location>
        <begin position="180"/>
        <end position="246"/>
    </location>
</feature>
<dbReference type="Gene3D" id="3.40.50.1000">
    <property type="entry name" value="HAD superfamily/HAD-like"/>
    <property type="match status" value="1"/>
</dbReference>
<dbReference type="SFLD" id="SFLDG00002">
    <property type="entry name" value="C1.7:_P-type_atpase_like"/>
    <property type="match status" value="1"/>
</dbReference>
<feature type="transmembrane region" description="Helical" evidence="11">
    <location>
        <begin position="539"/>
        <end position="563"/>
    </location>
</feature>
<dbReference type="GO" id="GO:0016020">
    <property type="term" value="C:membrane"/>
    <property type="evidence" value="ECO:0007669"/>
    <property type="project" value="UniProtKB-SubCell"/>
</dbReference>
<dbReference type="NCBIfam" id="TIGR01494">
    <property type="entry name" value="ATPase_P-type"/>
    <property type="match status" value="2"/>
</dbReference>
<dbReference type="Gene3D" id="2.70.150.10">
    <property type="entry name" value="Calcium-transporting ATPase, cytoplasmic transduction domain A"/>
    <property type="match status" value="1"/>
</dbReference>
<dbReference type="PANTHER" id="PTHR43520:SF32">
    <property type="entry name" value="COPPER RESISTANCE P-TYPE ATPASE (EUROFUNG)"/>
    <property type="match status" value="1"/>
</dbReference>
<dbReference type="GO" id="GO:0016887">
    <property type="term" value="F:ATP hydrolysis activity"/>
    <property type="evidence" value="ECO:0007669"/>
    <property type="project" value="InterPro"/>
</dbReference>
<feature type="transmembrane region" description="Helical" evidence="11">
    <location>
        <begin position="744"/>
        <end position="767"/>
    </location>
</feature>
<evidence type="ECO:0000256" key="4">
    <source>
        <dbReference type="ARBA" id="ARBA00022723"/>
    </source>
</evidence>
<dbReference type="Proteomes" id="UP000053328">
    <property type="component" value="Unassembled WGS sequence"/>
</dbReference>
<dbReference type="OrthoDB" id="432719at2759"/>
<dbReference type="InterPro" id="IPR008250">
    <property type="entry name" value="ATPase_P-typ_transduc_dom_A_sf"/>
</dbReference>
<dbReference type="SFLD" id="SFLDS00003">
    <property type="entry name" value="Haloacid_Dehalogenase"/>
    <property type="match status" value="1"/>
</dbReference>
<evidence type="ECO:0000256" key="10">
    <source>
        <dbReference type="ARBA" id="ARBA00023136"/>
    </source>
</evidence>
<comment type="subcellular location">
    <subcellularLocation>
        <location evidence="1">Endomembrane system</location>
        <topology evidence="1">Multi-pass membrane protein</topology>
    </subcellularLocation>
</comment>
<keyword evidence="14" id="KW-1185">Reference proteome</keyword>
<protein>
    <recommendedName>
        <fullName evidence="12">HMA domain-containing protein</fullName>
    </recommendedName>
</protein>
<organism evidence="13 14">
    <name type="scientific">Exophiala spinifera</name>
    <dbReference type="NCBI Taxonomy" id="91928"/>
    <lineage>
        <taxon>Eukaryota</taxon>
        <taxon>Fungi</taxon>
        <taxon>Dikarya</taxon>
        <taxon>Ascomycota</taxon>
        <taxon>Pezizomycotina</taxon>
        <taxon>Eurotiomycetes</taxon>
        <taxon>Chaetothyriomycetidae</taxon>
        <taxon>Chaetothyriales</taxon>
        <taxon>Herpotrichiellaceae</taxon>
        <taxon>Exophiala</taxon>
    </lineage>
</organism>
<keyword evidence="6" id="KW-0460">Magnesium</keyword>
<dbReference type="SUPFAM" id="SSF81653">
    <property type="entry name" value="Calcium ATPase, transduction domain A"/>
    <property type="match status" value="1"/>
</dbReference>
<dbReference type="AlphaFoldDB" id="A0A0D2AUS4"/>
<evidence type="ECO:0000256" key="8">
    <source>
        <dbReference type="ARBA" id="ARBA00022989"/>
    </source>
</evidence>
<dbReference type="InterPro" id="IPR059000">
    <property type="entry name" value="ATPase_P-type_domA"/>
</dbReference>
<evidence type="ECO:0000256" key="7">
    <source>
        <dbReference type="ARBA" id="ARBA00022967"/>
    </source>
</evidence>
<dbReference type="SUPFAM" id="SSF56784">
    <property type="entry name" value="HAD-like"/>
    <property type="match status" value="1"/>
</dbReference>
<dbReference type="SUPFAM" id="SSF55008">
    <property type="entry name" value="HMA, heavy metal-associated domain"/>
    <property type="match status" value="3"/>
</dbReference>
<keyword evidence="4" id="KW-0479">Metal-binding</keyword>
<evidence type="ECO:0000256" key="2">
    <source>
        <dbReference type="ARBA" id="ARBA00006024"/>
    </source>
</evidence>
<dbReference type="InterPro" id="IPR023299">
    <property type="entry name" value="ATPase_P-typ_cyto_dom_N"/>
</dbReference>
<accession>A0A0D2AUS4</accession>
<dbReference type="RefSeq" id="XP_016230694.1">
    <property type="nucleotide sequence ID" value="XM_016385750.1"/>
</dbReference>
<dbReference type="InterPro" id="IPR023214">
    <property type="entry name" value="HAD_sf"/>
</dbReference>
<evidence type="ECO:0000256" key="11">
    <source>
        <dbReference type="SAM" id="Phobius"/>
    </source>
</evidence>
<dbReference type="InterPro" id="IPR006122">
    <property type="entry name" value="HMA_Cu_ion-bd"/>
</dbReference>
<dbReference type="Pfam" id="PF00122">
    <property type="entry name" value="E1-E2_ATPase"/>
    <property type="match status" value="1"/>
</dbReference>
<feature type="transmembrane region" description="Helical" evidence="11">
    <location>
        <begin position="449"/>
        <end position="473"/>
    </location>
</feature>
<dbReference type="FunFam" id="3.30.70.100:FF:000001">
    <property type="entry name" value="ATPase copper transporting beta"/>
    <property type="match status" value="1"/>
</dbReference>
<feature type="transmembrane region" description="Helical" evidence="11">
    <location>
        <begin position="787"/>
        <end position="815"/>
    </location>
</feature>
<dbReference type="SUPFAM" id="SSF81665">
    <property type="entry name" value="Calcium ATPase, transmembrane domain M"/>
    <property type="match status" value="1"/>
</dbReference>
<feature type="transmembrane region" description="Helical" evidence="11">
    <location>
        <begin position="1172"/>
        <end position="1195"/>
    </location>
</feature>
<dbReference type="Gene3D" id="3.40.1110.10">
    <property type="entry name" value="Calcium-transporting ATPase, cytoplasmic domain N"/>
    <property type="match status" value="1"/>
</dbReference>
<dbReference type="GO" id="GO:0055070">
    <property type="term" value="P:copper ion homeostasis"/>
    <property type="evidence" value="ECO:0007669"/>
    <property type="project" value="TreeGrafter"/>
</dbReference>
<dbReference type="InterPro" id="IPR036412">
    <property type="entry name" value="HAD-like_sf"/>
</dbReference>
<dbReference type="PANTHER" id="PTHR43520">
    <property type="entry name" value="ATP7, ISOFORM B"/>
    <property type="match status" value="1"/>
</dbReference>
<evidence type="ECO:0000256" key="5">
    <source>
        <dbReference type="ARBA" id="ARBA00022737"/>
    </source>
</evidence>
<comment type="similarity">
    <text evidence="2">Belongs to the cation transport ATPase (P-type) (TC 3.A.3) family. Type IB subfamily.</text>
</comment>
<dbReference type="Gene3D" id="3.30.70.100">
    <property type="match status" value="3"/>
</dbReference>
<dbReference type="InterPro" id="IPR006121">
    <property type="entry name" value="HMA_dom"/>
</dbReference>
<evidence type="ECO:0000256" key="9">
    <source>
        <dbReference type="ARBA" id="ARBA00023008"/>
    </source>
</evidence>
<sequence length="1239" mass="135018">MAFVSTFLVSNIHCPSCVTYVQDVLREIPNIHSVQISLIDQTIRVKHAHDKTRDLITNELLKAAFEVQHVTTVGEHGVKTRDYDVSPPPVKASLGRSKWLMSRAQRKHIENCKACQGKRERTSVKRRPWAAITRLRRMDTRHSKPPKSEDTATSDDILVEDHPAVIGFDGTHEGQDHADYVATIVIGGMTCASCSGNITKELNDLDFVQSADVSLMTNNARVVFSGQKALSAKLVEAIEDIGYEASIEDVVPLTQNRSASEVGTTEFRVTLSIDGMSCGSCVGTITRGLEELPFVRSVNVDLLGHRGDIVFLDKQNVDAVLATVEAMGYDVAVVRLESNNATVESIPSERTVQIKVEGMYCELCPDNIVAGLQSVLPAKDDSTYTISHLPTLRNPVLTIKYRPAPPEISVRSFISAINKSDPALKASVYHPPTLEERSRRLQRREQKAILLRLAFTAVVAIPTFIIGVVYMSLVPKSDQTRRWWEEPIWAGNAMRMEWALFFMTTPVMLFGTDVFHRRALKEIRSLWRRSSKVPILRRFYRFGSMNLLISAGAAVAYFSSLAVLIMDATSPRDMENHRSTDTYFDTVTFLTFFILIGRFLEAYSKAKTGDAVAMLSKLRPSDALLVESNTQEGLEHAQTTISSIPVDQLELGDVVQIPHGASPPTDGIVDQEGTFLFDESSLTGESRPVRKSSGEEVYTGSLNIGDPVRVRITEVGGTSMLDKIVNVVREGQAKRAPIERVADIITGYFVPVITLLAIITWVIWLGLGESGRLPQAWLDVQKGGWPFWSLEFAIAVFVVACPCGIGLAAPTALFVGGGLAAKHGILVQGGGEAFQEASRLNTIVFDKTGTLTEGQMRVTDVQYLGQNGNIVPDVDSNVVLAASRILEESSTHPIAKAITQYCAEHARDLEIQSEEIKEMPGQGMTGRFSVKTGASSSLYEVGLGNERLLRTIGTQYTSSRSSSAPSMEEKQAVTNDYYFDQLLQRHQTLGHSIAIVAMRRISNQAVDEKAVDEEGPPEAYLPVAIFAIADPVRNEAPRILKSLQDSGVDVHMCTGDNRITALAIASQLGIPVSNVRAGVLPQDKAAYIQELQGVSGSRNPGKTSSRQIVAFVGDGTNDTPALAAADVSIALSSGSDVAITTASFILLNSDLSTILSLVRLAKRVFLRVKLNFAWAAVYNLCLVPVAAGVFYAIGANHDHGGWRLGPVWASVAMAASSVSVVTSSLALKLPELSWGGGRR</sequence>
<evidence type="ECO:0000313" key="14">
    <source>
        <dbReference type="Proteomes" id="UP000053328"/>
    </source>
</evidence>